<organism evidence="2 3">
    <name type="scientific">Streptomyces dengpaensis</name>
    <dbReference type="NCBI Taxonomy" id="2049881"/>
    <lineage>
        <taxon>Bacteria</taxon>
        <taxon>Bacillati</taxon>
        <taxon>Actinomycetota</taxon>
        <taxon>Actinomycetes</taxon>
        <taxon>Kitasatosporales</taxon>
        <taxon>Streptomycetaceae</taxon>
        <taxon>Streptomyces</taxon>
    </lineage>
</organism>
<evidence type="ECO:0000313" key="2">
    <source>
        <dbReference type="EMBL" id="AVH58734.1"/>
    </source>
</evidence>
<dbReference type="EMBL" id="CP026652">
    <property type="protein sequence ID" value="AVH58734.1"/>
    <property type="molecule type" value="Genomic_DNA"/>
</dbReference>
<accession>A0ABM6SVB0</accession>
<protein>
    <submittedName>
        <fullName evidence="2">Uncharacterized protein</fullName>
    </submittedName>
</protein>
<gene>
    <name evidence="2" type="ORF">C4B68_26555</name>
</gene>
<reference evidence="2 3" key="1">
    <citation type="submission" date="2018-02" db="EMBL/GenBank/DDBJ databases">
        <title>Complete genome sequence of Streptomyces dengpaensis, the producer of angucyclines.</title>
        <authorList>
            <person name="Yumei L."/>
        </authorList>
    </citation>
    <scope>NUCLEOTIDE SEQUENCE [LARGE SCALE GENOMIC DNA]</scope>
    <source>
        <strain evidence="2 3">XZHG99</strain>
    </source>
</reference>
<dbReference type="Proteomes" id="UP000238413">
    <property type="component" value="Chromosome"/>
</dbReference>
<proteinExistence type="predicted"/>
<name>A0ABM6SVB0_9ACTN</name>
<dbReference type="RefSeq" id="WP_099499296.1">
    <property type="nucleotide sequence ID" value="NZ_CP026652.1"/>
</dbReference>
<keyword evidence="3" id="KW-1185">Reference proteome</keyword>
<evidence type="ECO:0000256" key="1">
    <source>
        <dbReference type="SAM" id="MobiDB-lite"/>
    </source>
</evidence>
<sequence length="76" mass="8659">MTKSKACPTCGGMQDFRPLTDAEKVAVQTIKKIVYVHDYWRCAVAGCLWFQRYDKRSDGGFLPEEFRTPKPDPDTG</sequence>
<feature type="region of interest" description="Disordered" evidence="1">
    <location>
        <begin position="57"/>
        <end position="76"/>
    </location>
</feature>
<evidence type="ECO:0000313" key="3">
    <source>
        <dbReference type="Proteomes" id="UP000238413"/>
    </source>
</evidence>